<dbReference type="SUPFAM" id="SSF47413">
    <property type="entry name" value="lambda repressor-like DNA-binding domains"/>
    <property type="match status" value="1"/>
</dbReference>
<dbReference type="InterPro" id="IPR010982">
    <property type="entry name" value="Lambda_DNA-bd_dom_sf"/>
</dbReference>
<organism evidence="1">
    <name type="scientific">marine sediment metagenome</name>
    <dbReference type="NCBI Taxonomy" id="412755"/>
    <lineage>
        <taxon>unclassified sequences</taxon>
        <taxon>metagenomes</taxon>
        <taxon>ecological metagenomes</taxon>
    </lineage>
</organism>
<name>A0A0F9QT74_9ZZZZ</name>
<accession>A0A0F9QT74</accession>
<sequence>MNTEMDYIALGKAHKEWRIANKIGVSNFAKLLGIKPSQLANFEHGRVDKDGNIRSLTDDELISLLPAFPHTSDGKPISGEQLDSLIKYLREFWKP</sequence>
<proteinExistence type="predicted"/>
<dbReference type="CDD" id="cd00093">
    <property type="entry name" value="HTH_XRE"/>
    <property type="match status" value="1"/>
</dbReference>
<protein>
    <submittedName>
        <fullName evidence="1">Uncharacterized protein</fullName>
    </submittedName>
</protein>
<dbReference type="GO" id="GO:0003677">
    <property type="term" value="F:DNA binding"/>
    <property type="evidence" value="ECO:0007669"/>
    <property type="project" value="InterPro"/>
</dbReference>
<dbReference type="AlphaFoldDB" id="A0A0F9QT74"/>
<comment type="caution">
    <text evidence="1">The sequence shown here is derived from an EMBL/GenBank/DDBJ whole genome shotgun (WGS) entry which is preliminary data.</text>
</comment>
<evidence type="ECO:0000313" key="1">
    <source>
        <dbReference type="EMBL" id="KKN16281.1"/>
    </source>
</evidence>
<dbReference type="EMBL" id="LAZR01003628">
    <property type="protein sequence ID" value="KKN16281.1"/>
    <property type="molecule type" value="Genomic_DNA"/>
</dbReference>
<dbReference type="InterPro" id="IPR001387">
    <property type="entry name" value="Cro/C1-type_HTH"/>
</dbReference>
<gene>
    <name evidence="1" type="ORF">LCGC14_0977360</name>
</gene>
<reference evidence="1" key="1">
    <citation type="journal article" date="2015" name="Nature">
        <title>Complex archaea that bridge the gap between prokaryotes and eukaryotes.</title>
        <authorList>
            <person name="Spang A."/>
            <person name="Saw J.H."/>
            <person name="Jorgensen S.L."/>
            <person name="Zaremba-Niedzwiedzka K."/>
            <person name="Martijn J."/>
            <person name="Lind A.E."/>
            <person name="van Eijk R."/>
            <person name="Schleper C."/>
            <person name="Guy L."/>
            <person name="Ettema T.J."/>
        </authorList>
    </citation>
    <scope>NUCLEOTIDE SEQUENCE</scope>
</reference>